<keyword evidence="1" id="KW-0472">Membrane</keyword>
<protein>
    <submittedName>
        <fullName evidence="3">Uncharacterized protein</fullName>
    </submittedName>
</protein>
<evidence type="ECO:0000313" key="3">
    <source>
        <dbReference type="EMBL" id="MCZ3372153.1"/>
    </source>
</evidence>
<evidence type="ECO:0000313" key="2">
    <source>
        <dbReference type="EMBL" id="MCZ3364402.1"/>
    </source>
</evidence>
<gene>
    <name evidence="3" type="ORF">O3H35_05865</name>
    <name evidence="2" type="ORF">O3H54_00765</name>
</gene>
<accession>A0A9E5A5V7</accession>
<keyword evidence="1" id="KW-1133">Transmembrane helix</keyword>
<dbReference type="EMBL" id="JAPVER010000018">
    <property type="protein sequence ID" value="MCZ3364402.1"/>
    <property type="molecule type" value="Genomic_DNA"/>
</dbReference>
<sequence length="161" mass="17665">MVSNDEISQRLRNKRKGSSLNSYLVCNKCGGYYELQPGESLKDFDTKCECGGHLIQSTSNSLTSYEDEYKDYGTAIAVSYVLLIFGGIPGLIGGLYLITRDNERAKLHGKIIIVIGLVIGLICIVYAIEALILYNSYFNGPTTINSSSDIASVRPNVHTSR</sequence>
<dbReference type="AlphaFoldDB" id="A0A9E5A5V7"/>
<comment type="caution">
    <text evidence="3">The sequence shown here is derived from an EMBL/GenBank/DDBJ whole genome shotgun (WGS) entry which is preliminary data.</text>
</comment>
<evidence type="ECO:0000256" key="1">
    <source>
        <dbReference type="SAM" id="Phobius"/>
    </source>
</evidence>
<proteinExistence type="predicted"/>
<dbReference type="EMBL" id="JAPVES010000030">
    <property type="protein sequence ID" value="MCZ3372153.1"/>
    <property type="molecule type" value="Genomic_DNA"/>
</dbReference>
<organism evidence="3">
    <name type="scientific">Methanobacterium veterum</name>
    <dbReference type="NCBI Taxonomy" id="408577"/>
    <lineage>
        <taxon>Archaea</taxon>
        <taxon>Methanobacteriati</taxon>
        <taxon>Methanobacteriota</taxon>
        <taxon>Methanomada group</taxon>
        <taxon>Methanobacteria</taxon>
        <taxon>Methanobacteriales</taxon>
        <taxon>Methanobacteriaceae</taxon>
        <taxon>Methanobacterium</taxon>
    </lineage>
</organism>
<keyword evidence="4" id="KW-1185">Reference proteome</keyword>
<dbReference type="Proteomes" id="UP001074446">
    <property type="component" value="Unassembled WGS sequence"/>
</dbReference>
<dbReference type="Proteomes" id="UP001068021">
    <property type="component" value="Unassembled WGS sequence"/>
</dbReference>
<keyword evidence="1" id="KW-0812">Transmembrane</keyword>
<dbReference type="RefSeq" id="WP_052375916.1">
    <property type="nucleotide sequence ID" value="NZ_JAPVER010000018.1"/>
</dbReference>
<reference evidence="3" key="1">
    <citation type="submission" date="2022-12" db="EMBL/GenBank/DDBJ databases">
        <title>Reclassification of two methanogenic archaea species isolated from the Kolyma lowland permafrost.</title>
        <authorList>
            <person name="Trubitsyn V.E."/>
            <person name="Rivkina E.M."/>
            <person name="Shcherbakova V.A."/>
        </authorList>
    </citation>
    <scope>NUCLEOTIDE SEQUENCE</scope>
    <source>
        <strain evidence="2">M2</strain>
        <strain evidence="3">MK4</strain>
    </source>
</reference>
<feature type="transmembrane region" description="Helical" evidence="1">
    <location>
        <begin position="72"/>
        <end position="99"/>
    </location>
</feature>
<name>A0A9E5A5V7_9EURY</name>
<feature type="transmembrane region" description="Helical" evidence="1">
    <location>
        <begin position="111"/>
        <end position="134"/>
    </location>
</feature>
<evidence type="ECO:0000313" key="4">
    <source>
        <dbReference type="Proteomes" id="UP001068021"/>
    </source>
</evidence>